<dbReference type="AlphaFoldDB" id="A0A371ER29"/>
<comment type="caution">
    <text evidence="1">The sequence shown here is derived from an EMBL/GenBank/DDBJ whole genome shotgun (WGS) entry which is preliminary data.</text>
</comment>
<reference evidence="1" key="1">
    <citation type="submission" date="2018-05" db="EMBL/GenBank/DDBJ databases">
        <title>Draft genome of Mucuna pruriens seed.</title>
        <authorList>
            <person name="Nnadi N.E."/>
            <person name="Vos R."/>
            <person name="Hasami M.H."/>
            <person name="Devisetty U.K."/>
            <person name="Aguiy J.C."/>
        </authorList>
    </citation>
    <scope>NUCLEOTIDE SEQUENCE [LARGE SCALE GENOMIC DNA]</scope>
    <source>
        <strain evidence="1">JCA_2017</strain>
    </source>
</reference>
<dbReference type="EMBL" id="QJKJ01012560">
    <property type="protein sequence ID" value="RDX68399.1"/>
    <property type="molecule type" value="Genomic_DNA"/>
</dbReference>
<protein>
    <submittedName>
        <fullName evidence="1">Isoaspartyl peptidase/L-asparaginase 2</fullName>
    </submittedName>
</protein>
<proteinExistence type="predicted"/>
<accession>A0A371ER29</accession>
<dbReference type="STRING" id="157652.A0A371ER29"/>
<dbReference type="OrthoDB" id="1719104at2759"/>
<evidence type="ECO:0000313" key="2">
    <source>
        <dbReference type="Proteomes" id="UP000257109"/>
    </source>
</evidence>
<keyword evidence="2" id="KW-1185">Reference proteome</keyword>
<feature type="non-terminal residue" evidence="1">
    <location>
        <position position="1"/>
    </location>
</feature>
<dbReference type="Proteomes" id="UP000257109">
    <property type="component" value="Unassembled WGS sequence"/>
</dbReference>
<organism evidence="1 2">
    <name type="scientific">Mucuna pruriens</name>
    <name type="common">Velvet bean</name>
    <name type="synonym">Dolichos pruriens</name>
    <dbReference type="NCBI Taxonomy" id="157652"/>
    <lineage>
        <taxon>Eukaryota</taxon>
        <taxon>Viridiplantae</taxon>
        <taxon>Streptophyta</taxon>
        <taxon>Embryophyta</taxon>
        <taxon>Tracheophyta</taxon>
        <taxon>Spermatophyta</taxon>
        <taxon>Magnoliopsida</taxon>
        <taxon>eudicotyledons</taxon>
        <taxon>Gunneridae</taxon>
        <taxon>Pentapetalae</taxon>
        <taxon>rosids</taxon>
        <taxon>fabids</taxon>
        <taxon>Fabales</taxon>
        <taxon>Fabaceae</taxon>
        <taxon>Papilionoideae</taxon>
        <taxon>50 kb inversion clade</taxon>
        <taxon>NPAAA clade</taxon>
        <taxon>indigoferoid/millettioid clade</taxon>
        <taxon>Phaseoleae</taxon>
        <taxon>Mucuna</taxon>
    </lineage>
</organism>
<sequence>MGKQHNYKEERMVGLTVVSNFGDVAYGFNCNGMFRGCATEDGFMKLKFESSLDPKIMTLSSIIITDN</sequence>
<name>A0A371ER29_MUCPR</name>
<gene>
    <name evidence="1" type="ORF">CR513_52618</name>
</gene>
<evidence type="ECO:0000313" key="1">
    <source>
        <dbReference type="EMBL" id="RDX68399.1"/>
    </source>
</evidence>